<organism evidence="1 2">
    <name type="scientific">Arachis hypogaea</name>
    <name type="common">Peanut</name>
    <dbReference type="NCBI Taxonomy" id="3818"/>
    <lineage>
        <taxon>Eukaryota</taxon>
        <taxon>Viridiplantae</taxon>
        <taxon>Streptophyta</taxon>
        <taxon>Embryophyta</taxon>
        <taxon>Tracheophyta</taxon>
        <taxon>Spermatophyta</taxon>
        <taxon>Magnoliopsida</taxon>
        <taxon>eudicotyledons</taxon>
        <taxon>Gunneridae</taxon>
        <taxon>Pentapetalae</taxon>
        <taxon>rosids</taxon>
        <taxon>fabids</taxon>
        <taxon>Fabales</taxon>
        <taxon>Fabaceae</taxon>
        <taxon>Papilionoideae</taxon>
        <taxon>50 kb inversion clade</taxon>
        <taxon>dalbergioids sensu lato</taxon>
        <taxon>Dalbergieae</taxon>
        <taxon>Pterocarpus clade</taxon>
        <taxon>Arachis</taxon>
    </lineage>
</organism>
<accession>A0A445D938</accession>
<keyword evidence="2" id="KW-1185">Reference proteome</keyword>
<reference evidence="1 2" key="1">
    <citation type="submission" date="2019-01" db="EMBL/GenBank/DDBJ databases">
        <title>Sequencing of cultivated peanut Arachis hypogaea provides insights into genome evolution and oil improvement.</title>
        <authorList>
            <person name="Chen X."/>
        </authorList>
    </citation>
    <scope>NUCLEOTIDE SEQUENCE [LARGE SCALE GENOMIC DNA]</scope>
    <source>
        <strain evidence="2">cv. Fuhuasheng</strain>
        <tissue evidence="1">Leaves</tissue>
    </source>
</reference>
<dbReference type="AlphaFoldDB" id="A0A445D938"/>
<dbReference type="Proteomes" id="UP000289738">
    <property type="component" value="Chromosome A05"/>
</dbReference>
<sequence length="84" mass="9744">MVNLGNVFLCMVIQFSGTGRTITLDHCPLMLITNPTNKTSTFFKYEAFWEDHKECHTVINRGWNKEITREKLQGGAKEMEQNHL</sequence>
<gene>
    <name evidence="1" type="ORF">Ahy_A05g025597</name>
</gene>
<comment type="caution">
    <text evidence="1">The sequence shown here is derived from an EMBL/GenBank/DDBJ whole genome shotgun (WGS) entry which is preliminary data.</text>
</comment>
<evidence type="ECO:0000313" key="1">
    <source>
        <dbReference type="EMBL" id="RYR59679.1"/>
    </source>
</evidence>
<evidence type="ECO:0000313" key="2">
    <source>
        <dbReference type="Proteomes" id="UP000289738"/>
    </source>
</evidence>
<protein>
    <submittedName>
        <fullName evidence="1">Uncharacterized protein</fullName>
    </submittedName>
</protein>
<dbReference type="EMBL" id="SDMP01000005">
    <property type="protein sequence ID" value="RYR59679.1"/>
    <property type="molecule type" value="Genomic_DNA"/>
</dbReference>
<proteinExistence type="predicted"/>
<name>A0A445D938_ARAHY</name>